<dbReference type="AlphaFoldDB" id="A0ABD1CL56"/>
<gene>
    <name evidence="2" type="ORF">pipiens_004226</name>
</gene>
<feature type="compositionally biased region" description="Basic and acidic residues" evidence="1">
    <location>
        <begin position="24"/>
        <end position="35"/>
    </location>
</feature>
<dbReference type="Proteomes" id="UP001562425">
    <property type="component" value="Unassembled WGS sequence"/>
</dbReference>
<proteinExistence type="predicted"/>
<name>A0ABD1CL56_CULPP</name>
<organism evidence="2 3">
    <name type="scientific">Culex pipiens pipiens</name>
    <name type="common">Northern house mosquito</name>
    <dbReference type="NCBI Taxonomy" id="38569"/>
    <lineage>
        <taxon>Eukaryota</taxon>
        <taxon>Metazoa</taxon>
        <taxon>Ecdysozoa</taxon>
        <taxon>Arthropoda</taxon>
        <taxon>Hexapoda</taxon>
        <taxon>Insecta</taxon>
        <taxon>Pterygota</taxon>
        <taxon>Neoptera</taxon>
        <taxon>Endopterygota</taxon>
        <taxon>Diptera</taxon>
        <taxon>Nematocera</taxon>
        <taxon>Culicoidea</taxon>
        <taxon>Culicidae</taxon>
        <taxon>Culicinae</taxon>
        <taxon>Culicini</taxon>
        <taxon>Culex</taxon>
        <taxon>Culex</taxon>
    </lineage>
</organism>
<evidence type="ECO:0000313" key="3">
    <source>
        <dbReference type="Proteomes" id="UP001562425"/>
    </source>
</evidence>
<protein>
    <submittedName>
        <fullName evidence="2">Uncharacterized protein</fullName>
    </submittedName>
</protein>
<accession>A0ABD1CL56</accession>
<evidence type="ECO:0000256" key="1">
    <source>
        <dbReference type="SAM" id="MobiDB-lite"/>
    </source>
</evidence>
<evidence type="ECO:0000313" key="2">
    <source>
        <dbReference type="EMBL" id="KAL1377136.1"/>
    </source>
</evidence>
<feature type="region of interest" description="Disordered" evidence="1">
    <location>
        <begin position="1"/>
        <end position="38"/>
    </location>
</feature>
<keyword evidence="3" id="KW-1185">Reference proteome</keyword>
<reference evidence="2 3" key="1">
    <citation type="submission" date="2024-05" db="EMBL/GenBank/DDBJ databases">
        <title>Culex pipiens pipiens assembly and annotation.</title>
        <authorList>
            <person name="Alout H."/>
            <person name="Durand T."/>
        </authorList>
    </citation>
    <scope>NUCLEOTIDE SEQUENCE [LARGE SCALE GENOMIC DNA]</scope>
    <source>
        <strain evidence="2">HA-2024</strain>
        <tissue evidence="2">Whole body</tissue>
    </source>
</reference>
<dbReference type="EMBL" id="JBEHCU010011160">
    <property type="protein sequence ID" value="KAL1377136.1"/>
    <property type="molecule type" value="Genomic_DNA"/>
</dbReference>
<comment type="caution">
    <text evidence="2">The sequence shown here is derived from an EMBL/GenBank/DDBJ whole genome shotgun (WGS) entry which is preliminary data.</text>
</comment>
<sequence length="236" mass="26888">MREDSSEVEQYLTCSEQDSVASDDSSKDNLSERGWRAIGGRSKRTRRTILKAKRRIFHKPAETEVEKPFVFALVATDPHCGRIDGFRRIDAARKDPMDHVHAWLEKHQEEFERIRREHKPTAMVPPTTVQPCVQQVVPPVSVQPTHQLIWVTTLVPVDTTVYPPTYYQRTSPLLVPIGSVNPEAFPHQPINNAGVPNSWTIGSNCQPNPMSTYDGMKQMGQHQMQYLPQAGYMQMN</sequence>
<feature type="compositionally biased region" description="Polar residues" evidence="1">
    <location>
        <begin position="12"/>
        <end position="23"/>
    </location>
</feature>